<dbReference type="InterPro" id="IPR050537">
    <property type="entry name" value="2-oxoacid_dehydrogenase"/>
</dbReference>
<reference evidence="16 18" key="1">
    <citation type="submission" date="2015-10" db="EMBL/GenBank/DDBJ databases">
        <title>Genomic differences between typical nodule nitrogen-fixing rhizobial strains and those coming from bean seeds.</title>
        <authorList>
            <person name="Peralta H."/>
            <person name="Aguilar-Vera A."/>
            <person name="Diaz R."/>
            <person name="Mora Y."/>
            <person name="Martinez-Batallar G."/>
            <person name="Salazar E."/>
            <person name="Vargas-Lagunas C."/>
            <person name="Encarnacion S."/>
            <person name="Girard L."/>
            <person name="Mora J."/>
        </authorList>
    </citation>
    <scope>NUCLEOTIDE SEQUENCE [LARGE SCALE GENOMIC DNA]</scope>
    <source>
        <strain evidence="16 18">CFNEI 73</strain>
    </source>
</reference>
<reference evidence="17 19" key="2">
    <citation type="submission" date="2019-03" db="EMBL/GenBank/DDBJ databases">
        <title>Genomic Encyclopedia of Type Strains, Phase IV (KMG-V): Genome sequencing to study the core and pangenomes of soil and plant-associated prokaryotes.</title>
        <authorList>
            <person name="Whitman W."/>
        </authorList>
    </citation>
    <scope>NUCLEOTIDE SEQUENCE [LARGE SCALE GENOMIC DNA]</scope>
    <source>
        <strain evidence="17 19">23C40</strain>
    </source>
</reference>
<dbReference type="Proteomes" id="UP000295043">
    <property type="component" value="Unassembled WGS sequence"/>
</dbReference>
<dbReference type="Gene3D" id="2.40.50.100">
    <property type="match status" value="1"/>
</dbReference>
<keyword evidence="10 12" id="KW-0012">Acyltransferase</keyword>
<dbReference type="InterPro" id="IPR023213">
    <property type="entry name" value="CAT-like_dom_sf"/>
</dbReference>
<keyword evidence="8 12" id="KW-0808">Transferase</keyword>
<feature type="compositionally biased region" description="Low complexity" evidence="13">
    <location>
        <begin position="96"/>
        <end position="123"/>
    </location>
</feature>
<evidence type="ECO:0000313" key="16">
    <source>
        <dbReference type="EMBL" id="APG92748.1"/>
    </source>
</evidence>
<dbReference type="GO" id="GO:0045252">
    <property type="term" value="C:oxoglutarate dehydrogenase complex"/>
    <property type="evidence" value="ECO:0007669"/>
    <property type="project" value="UniProtKB-UniRule"/>
</dbReference>
<dbReference type="CDD" id="cd06849">
    <property type="entry name" value="lipoyl_domain"/>
    <property type="match status" value="1"/>
</dbReference>
<name>A0A1L3LRN8_9HYPH</name>
<evidence type="ECO:0000256" key="11">
    <source>
        <dbReference type="ARBA" id="ARBA00052761"/>
    </source>
</evidence>
<dbReference type="NCBIfam" id="NF004309">
    <property type="entry name" value="PRK05704.1"/>
    <property type="match status" value="1"/>
</dbReference>
<dbReference type="InterPro" id="IPR000089">
    <property type="entry name" value="Biotin_lipoyl"/>
</dbReference>
<accession>A0A1L3LRN8</accession>
<evidence type="ECO:0000256" key="5">
    <source>
        <dbReference type="ARBA" id="ARBA00012945"/>
    </source>
</evidence>
<evidence type="ECO:0000259" key="14">
    <source>
        <dbReference type="PROSITE" id="PS50968"/>
    </source>
</evidence>
<dbReference type="SUPFAM" id="SSF47005">
    <property type="entry name" value="Peripheral subunit-binding domain of 2-oxo acid dehydrogenase complex"/>
    <property type="match status" value="1"/>
</dbReference>
<proteinExistence type="inferred from homology"/>
<dbReference type="Proteomes" id="UP000182306">
    <property type="component" value="Chromosome"/>
</dbReference>
<keyword evidence="7 12" id="KW-0816">Tricarboxylic acid cycle</keyword>
<dbReference type="PROSITE" id="PS51826">
    <property type="entry name" value="PSBD"/>
    <property type="match status" value="1"/>
</dbReference>
<keyword evidence="9 12" id="KW-0450">Lipoyl</keyword>
<dbReference type="Pfam" id="PF02817">
    <property type="entry name" value="E3_binding"/>
    <property type="match status" value="1"/>
</dbReference>
<sequence>MATEIRVPTLGESVSEATVGTWFKKVGDAIKADEPILELETDKVTIEVPAPTAGTLSEIVAQAGETVGLGALLGQIAEGAGAAAAAPAAAEKKPEPAAAAAAPPAQSAAAAPQAQSSMPAAPSAAKLIAENNLSADQIDGSGKRGQVLKGDVLAAVAKGISAPAAEPAKVQARGPAPAEDAVREERVKMTRLRQTIARRLKDAQNTAAMLTTYNEVDMSAVMSLRNKYKDIFEKKHGVKLGFMGFFTKAVTHALKELPAVNAEIDGTDIIYKNYCHIGVAVGTDKGLVVPIVRDADQMSIAEIEKDIGRLGKAARDGTLSMADMQGGTFTISNGGVYGSLMSSPILNAPQSGILGMHKIQDRPVAIGGQVVIRPMMYLALSYDHRIVDGKEAVTFLVRVKESLEDPERLVLDL</sequence>
<comment type="pathway">
    <text evidence="2 12">Amino-acid degradation; L-lysine degradation via saccharopine pathway; glutaryl-CoA from L-lysine: step 6/6.</text>
</comment>
<evidence type="ECO:0000256" key="13">
    <source>
        <dbReference type="SAM" id="MobiDB-lite"/>
    </source>
</evidence>
<dbReference type="EMBL" id="SLVU01000005">
    <property type="protein sequence ID" value="TCN31979.1"/>
    <property type="molecule type" value="Genomic_DNA"/>
</dbReference>
<dbReference type="Gene3D" id="4.10.320.10">
    <property type="entry name" value="E3-binding domain"/>
    <property type="match status" value="1"/>
</dbReference>
<dbReference type="UniPathway" id="UPA00868">
    <property type="reaction ID" value="UER00840"/>
</dbReference>
<dbReference type="FunFam" id="3.30.559.10:FF:000007">
    <property type="entry name" value="Dihydrolipoamide acetyltransferase component of pyruvate dehydrogenase complex"/>
    <property type="match status" value="1"/>
</dbReference>
<comment type="similarity">
    <text evidence="3 12">Belongs to the 2-oxoacid dehydrogenase family.</text>
</comment>
<feature type="domain" description="Lipoyl-binding" evidence="14">
    <location>
        <begin position="2"/>
        <end position="77"/>
    </location>
</feature>
<evidence type="ECO:0000256" key="8">
    <source>
        <dbReference type="ARBA" id="ARBA00022679"/>
    </source>
</evidence>
<evidence type="ECO:0000256" key="1">
    <source>
        <dbReference type="ARBA" id="ARBA00004052"/>
    </source>
</evidence>
<dbReference type="PROSITE" id="PS00189">
    <property type="entry name" value="LIPOYL"/>
    <property type="match status" value="1"/>
</dbReference>
<dbReference type="InterPro" id="IPR001078">
    <property type="entry name" value="2-oxoacid_DH_actylTfrase"/>
</dbReference>
<dbReference type="InterPro" id="IPR036625">
    <property type="entry name" value="E3-bd_dom_sf"/>
</dbReference>
<feature type="region of interest" description="Disordered" evidence="13">
    <location>
        <begin position="94"/>
        <end position="123"/>
    </location>
</feature>
<dbReference type="EC" id="2.3.1.61" evidence="5 12"/>
<protein>
    <recommendedName>
        <fullName evidence="6 12">Dihydrolipoyllysine-residue succinyltransferase component of 2-oxoglutarate dehydrogenase complex</fullName>
        <ecNumber evidence="5 12">2.3.1.61</ecNumber>
    </recommendedName>
    <alternativeName>
        <fullName evidence="12">2-oxoglutarate dehydrogenase complex component E2</fullName>
    </alternativeName>
</protein>
<dbReference type="Gene3D" id="3.30.559.10">
    <property type="entry name" value="Chloramphenicol acetyltransferase-like domain"/>
    <property type="match status" value="1"/>
</dbReference>
<dbReference type="NCBIfam" id="TIGR01347">
    <property type="entry name" value="sucB"/>
    <property type="match status" value="1"/>
</dbReference>
<dbReference type="PANTHER" id="PTHR43416:SF5">
    <property type="entry name" value="DIHYDROLIPOYLLYSINE-RESIDUE SUCCINYLTRANSFERASE COMPONENT OF 2-OXOGLUTARATE DEHYDROGENASE COMPLEX, MITOCHONDRIAL"/>
    <property type="match status" value="1"/>
</dbReference>
<dbReference type="PROSITE" id="PS50968">
    <property type="entry name" value="BIOTINYL_LIPOYL"/>
    <property type="match status" value="1"/>
</dbReference>
<dbReference type="STRING" id="194963.SAMCFNEI73_Ch3496"/>
<evidence type="ECO:0000256" key="6">
    <source>
        <dbReference type="ARBA" id="ARBA00019511"/>
    </source>
</evidence>
<evidence type="ECO:0000256" key="10">
    <source>
        <dbReference type="ARBA" id="ARBA00023315"/>
    </source>
</evidence>
<dbReference type="Pfam" id="PF00364">
    <property type="entry name" value="Biotin_lipoyl"/>
    <property type="match status" value="1"/>
</dbReference>
<gene>
    <name evidence="16" type="primary">sucB</name>
    <name evidence="17" type="ORF">EV184_105234</name>
    <name evidence="16" type="ORF">SAMCFNEI73_Ch3496</name>
</gene>
<dbReference type="GO" id="GO:0005829">
    <property type="term" value="C:cytosol"/>
    <property type="evidence" value="ECO:0007669"/>
    <property type="project" value="TreeGrafter"/>
</dbReference>
<dbReference type="SUPFAM" id="SSF52777">
    <property type="entry name" value="CoA-dependent acyltransferases"/>
    <property type="match status" value="1"/>
</dbReference>
<evidence type="ECO:0000256" key="3">
    <source>
        <dbReference type="ARBA" id="ARBA00007317"/>
    </source>
</evidence>
<evidence type="ECO:0000256" key="4">
    <source>
        <dbReference type="ARBA" id="ARBA00011666"/>
    </source>
</evidence>
<dbReference type="Pfam" id="PF00198">
    <property type="entry name" value="2-oxoacid_dh"/>
    <property type="match status" value="1"/>
</dbReference>
<evidence type="ECO:0000256" key="12">
    <source>
        <dbReference type="RuleBase" id="RU361138"/>
    </source>
</evidence>
<dbReference type="PANTHER" id="PTHR43416">
    <property type="entry name" value="DIHYDROLIPOYLLYSINE-RESIDUE SUCCINYLTRANSFERASE COMPONENT OF 2-OXOGLUTARATE DEHYDROGENASE COMPLEX, MITOCHONDRIAL-RELATED"/>
    <property type="match status" value="1"/>
</dbReference>
<evidence type="ECO:0000313" key="18">
    <source>
        <dbReference type="Proteomes" id="UP000182306"/>
    </source>
</evidence>
<dbReference type="RefSeq" id="WP_037389810.1">
    <property type="nucleotide sequence ID" value="NZ_CP013107.1"/>
</dbReference>
<dbReference type="InterPro" id="IPR004167">
    <property type="entry name" value="PSBD"/>
</dbReference>
<keyword evidence="18" id="KW-1185">Reference proteome</keyword>
<dbReference type="GO" id="GO:0033512">
    <property type="term" value="P:L-lysine catabolic process to acetyl-CoA via saccharopine"/>
    <property type="evidence" value="ECO:0007669"/>
    <property type="project" value="UniProtKB-UniRule"/>
</dbReference>
<evidence type="ECO:0000313" key="19">
    <source>
        <dbReference type="Proteomes" id="UP000295043"/>
    </source>
</evidence>
<evidence type="ECO:0000259" key="15">
    <source>
        <dbReference type="PROSITE" id="PS51826"/>
    </source>
</evidence>
<comment type="subunit">
    <text evidence="4">Forms a 24-polypeptide structural core with octahedral symmetry. Part of the 2-oxoglutarate dehydrogenase (OGDH) complex composed of E1 (2-oxoglutarate dehydrogenase), E2 (dihydrolipoamide succinyltransferase) and E3 (dihydrolipoamide dehydrogenase); the complex contains multiple copies of the three enzymatic components (E1, E2 and E3).</text>
</comment>
<dbReference type="AlphaFoldDB" id="A0A1L3LRN8"/>
<dbReference type="GO" id="GO:0006099">
    <property type="term" value="P:tricarboxylic acid cycle"/>
    <property type="evidence" value="ECO:0007669"/>
    <property type="project" value="UniProtKB-UniRule"/>
</dbReference>
<evidence type="ECO:0000256" key="2">
    <source>
        <dbReference type="ARBA" id="ARBA00005145"/>
    </source>
</evidence>
<comment type="function">
    <text evidence="1 12">E2 component of the 2-oxoglutarate dehydrogenase (OGDH) complex which catalyzes the second step in the conversion of 2-oxoglutarate to succinyl-CoA and CO(2).</text>
</comment>
<dbReference type="SUPFAM" id="SSF51230">
    <property type="entry name" value="Single hybrid motif"/>
    <property type="match status" value="1"/>
</dbReference>
<dbReference type="KEGG" id="same:SAMCFNEI73_Ch3496"/>
<evidence type="ECO:0000256" key="9">
    <source>
        <dbReference type="ARBA" id="ARBA00022823"/>
    </source>
</evidence>
<dbReference type="EMBL" id="CP013107">
    <property type="protein sequence ID" value="APG92748.1"/>
    <property type="molecule type" value="Genomic_DNA"/>
</dbReference>
<evidence type="ECO:0000313" key="17">
    <source>
        <dbReference type="EMBL" id="TCN31979.1"/>
    </source>
</evidence>
<dbReference type="OrthoDB" id="9805770at2"/>
<dbReference type="InterPro" id="IPR011053">
    <property type="entry name" value="Single_hybrid_motif"/>
</dbReference>
<dbReference type="InterPro" id="IPR003016">
    <property type="entry name" value="2-oxoA_DH_lipoyl-BS"/>
</dbReference>
<organism evidence="16 18">
    <name type="scientific">Sinorhizobium americanum</name>
    <dbReference type="NCBI Taxonomy" id="194963"/>
    <lineage>
        <taxon>Bacteria</taxon>
        <taxon>Pseudomonadati</taxon>
        <taxon>Pseudomonadota</taxon>
        <taxon>Alphaproteobacteria</taxon>
        <taxon>Hyphomicrobiales</taxon>
        <taxon>Rhizobiaceae</taxon>
        <taxon>Sinorhizobium/Ensifer group</taxon>
        <taxon>Sinorhizobium</taxon>
    </lineage>
</organism>
<dbReference type="InterPro" id="IPR006255">
    <property type="entry name" value="SucB"/>
</dbReference>
<comment type="catalytic activity">
    <reaction evidence="11 12">
        <text>N(6)-[(R)-dihydrolipoyl]-L-lysyl-[protein] + succinyl-CoA = N(6)-[(R)-S(8)-succinyldihydrolipoyl]-L-lysyl-[protein] + CoA</text>
        <dbReference type="Rhea" id="RHEA:15213"/>
        <dbReference type="Rhea" id="RHEA-COMP:10475"/>
        <dbReference type="Rhea" id="RHEA-COMP:20092"/>
        <dbReference type="ChEBI" id="CHEBI:57287"/>
        <dbReference type="ChEBI" id="CHEBI:57292"/>
        <dbReference type="ChEBI" id="CHEBI:83100"/>
        <dbReference type="ChEBI" id="CHEBI:83120"/>
        <dbReference type="EC" id="2.3.1.61"/>
    </reaction>
</comment>
<feature type="domain" description="Peripheral subunit-binding (PSBD)" evidence="15">
    <location>
        <begin position="119"/>
        <end position="156"/>
    </location>
</feature>
<dbReference type="GO" id="GO:0004149">
    <property type="term" value="F:dihydrolipoyllysine-residue succinyltransferase activity"/>
    <property type="evidence" value="ECO:0007669"/>
    <property type="project" value="UniProtKB-UniRule"/>
</dbReference>
<evidence type="ECO:0000256" key="7">
    <source>
        <dbReference type="ARBA" id="ARBA00022532"/>
    </source>
</evidence>
<comment type="cofactor">
    <cofactor evidence="12">
        <name>(R)-lipoate</name>
        <dbReference type="ChEBI" id="CHEBI:83088"/>
    </cofactor>
    <text evidence="12">Binds 1 lipoyl cofactor covalently.</text>
</comment>